<dbReference type="PROSITE" id="PS50893">
    <property type="entry name" value="ABC_TRANSPORTER_2"/>
    <property type="match status" value="2"/>
</dbReference>
<protein>
    <submittedName>
        <fullName evidence="13">Uncharacterized protein</fullName>
    </submittedName>
</protein>
<feature type="transmembrane region" description="Helical" evidence="10">
    <location>
        <begin position="376"/>
        <end position="396"/>
    </location>
</feature>
<keyword evidence="9 10" id="KW-0472">Membrane</keyword>
<dbReference type="SUPFAM" id="SSF90123">
    <property type="entry name" value="ABC transporter transmembrane region"/>
    <property type="match status" value="1"/>
</dbReference>
<feature type="transmembrane region" description="Helical" evidence="10">
    <location>
        <begin position="514"/>
        <end position="534"/>
    </location>
</feature>
<dbReference type="Gene3D" id="1.20.1560.10">
    <property type="entry name" value="ABC transporter type 1, transmembrane domain"/>
    <property type="match status" value="1"/>
</dbReference>
<dbReference type="CDD" id="cd03244">
    <property type="entry name" value="ABCC_MRP_domain2"/>
    <property type="match status" value="1"/>
</dbReference>
<reference evidence="13" key="1">
    <citation type="submission" date="2021-02" db="EMBL/GenBank/DDBJ databases">
        <authorList>
            <person name="Nowell W R."/>
        </authorList>
    </citation>
    <scope>NUCLEOTIDE SEQUENCE</scope>
</reference>
<feature type="domain" description="ABC transporter" evidence="11">
    <location>
        <begin position="99"/>
        <end position="324"/>
    </location>
</feature>
<dbReference type="InterPro" id="IPR003439">
    <property type="entry name" value="ABC_transporter-like_ATP-bd"/>
</dbReference>
<dbReference type="GO" id="GO:0016887">
    <property type="term" value="F:ATP hydrolysis activity"/>
    <property type="evidence" value="ECO:0007669"/>
    <property type="project" value="InterPro"/>
</dbReference>
<evidence type="ECO:0000313" key="13">
    <source>
        <dbReference type="EMBL" id="CAF1419141.1"/>
    </source>
</evidence>
<evidence type="ECO:0000256" key="10">
    <source>
        <dbReference type="SAM" id="Phobius"/>
    </source>
</evidence>
<evidence type="ECO:0000259" key="11">
    <source>
        <dbReference type="PROSITE" id="PS50893"/>
    </source>
</evidence>
<dbReference type="CDD" id="cd18580">
    <property type="entry name" value="ABC_6TM_ABCC_D2"/>
    <property type="match status" value="1"/>
</dbReference>
<feature type="transmembrane region" description="Helical" evidence="10">
    <location>
        <begin position="416"/>
        <end position="442"/>
    </location>
</feature>
<evidence type="ECO:0000256" key="4">
    <source>
        <dbReference type="ARBA" id="ARBA00022692"/>
    </source>
</evidence>
<sequence>MILTVQDKLLPNSGKVNTAILYSYLLNSAQIADIFTALAYYNQIRLPLANFLPKAIERLSDIRIAGKRFDKFMRLGTVRKQETISMAHPDREIQHKGAILMRDASFAWHDHNTCLSSLNINIKPGTLVGITGPVGSGKSSFLAAILGELTLINGHANVNGSSFSYASQSSWILPDTLRANILFGKPFDERRYSNVLQGCCLDVDLSLLGPCGDLIIIGEKGINLSGGQKARISLARALYVDADIYLLDDPLAAVDSRVAQKIYDQCIGSDGLLSKKTRLLVTHQTQFLINSQQIICLSHGHIQASNRLNELNFKPESVSQVDDTSNKTDPISVSMLDINKQWTTDTQSIITDETSASKLSSWSVWCRLFAGSPLKWFGVILLVALLVFGEIIYDAANLWLCLYPSYVAHHRLSEFLPIFLVLALGTLIVSILRSNYFFYLILNGSNNLHNSMLNGLLYTSMHFFESNPTGRILNRASKDQQVTDELLPITLFDGLQALLMTVGLMITISFINPWILLLLIILMPAFILLCYYYLRTSLQIKRLESVTRSPIYTLFASTLSGLTTIRSFKVENDFTQLFVGKINANTRAYMTMLGASHWFASRLDFMSVLFLLVTAVLSVTFRKILIPSGVAISLMYCMQMTTSFQWSIRQLMEAANCTTSAERIDEYAQLPPEEDESDRKQLIETPEDWPSRGAIDYRNYSLRYRPYLEPVLKNINVYIESNKKIGIIGRTGAGKSSFLQSLFRLVNRSCVNGEILIDDIDISRVALSHLRSKLSVIPQQPVLFSGTLRYNLDPCSQYSDEQCWMSLEAVQLKPMVSNHPAGLGLSIAVGGTNLSAGQCQLICVARAILKQSRILLVDEATANVDLRTEALLQAAIANQLQDRTILTIAHRLHTVLKSDYLIVLDKGTIVRIGVPDDILPYYQFQSKVNHARRSLVLRKKRGVLAYPQCLRGSNRALSDSTIDDVVKFYREVGISRTSFNSKGTIKINEESVAVRFLEMTVLDAYQIFNERHPGAVSRSTFNALRAREAWNDHYRKHSGVISTLASKKINMKDLINQIVCTDSNEKCFNGQCRDCSNKNIIDVPTGDSMMGLDDECSWTLWKKVNNNDEASANFKNNFSIFNLTHHKTNFGLYACWTFIATAHGKSAGNGVGAVLKSTVRHATLSKNILMSNANDFFEFSQRQQLETARRSNKDTPGVRVFYLESDEVEEVKKNCLKIRSEKLRLAGTIQGIRSTHEFKPISRSTIQYSVTSRSTQTKTFTFQYNSFYFSFINQRFYNQS</sequence>
<comment type="subcellular location">
    <subcellularLocation>
        <location evidence="1">Membrane</location>
        <topology evidence="1">Multi-pass membrane protein</topology>
    </subcellularLocation>
</comment>
<dbReference type="InterPro" id="IPR011527">
    <property type="entry name" value="ABC1_TM_dom"/>
</dbReference>
<dbReference type="PANTHER" id="PTHR24223">
    <property type="entry name" value="ATP-BINDING CASSETTE SUB-FAMILY C"/>
    <property type="match status" value="1"/>
</dbReference>
<dbReference type="PROSITE" id="PS00211">
    <property type="entry name" value="ABC_TRANSPORTER_1"/>
    <property type="match status" value="2"/>
</dbReference>
<dbReference type="InterPro" id="IPR003593">
    <property type="entry name" value="AAA+_ATPase"/>
</dbReference>
<dbReference type="GO" id="GO:0140359">
    <property type="term" value="F:ABC-type transporter activity"/>
    <property type="evidence" value="ECO:0007669"/>
    <property type="project" value="InterPro"/>
</dbReference>
<feature type="domain" description="ABC transporter" evidence="11">
    <location>
        <begin position="697"/>
        <end position="931"/>
    </location>
</feature>
<dbReference type="InterPro" id="IPR050173">
    <property type="entry name" value="ABC_transporter_C-like"/>
</dbReference>
<dbReference type="Pfam" id="PF00664">
    <property type="entry name" value="ABC_membrane"/>
    <property type="match status" value="1"/>
</dbReference>
<dbReference type="Gene3D" id="3.40.50.300">
    <property type="entry name" value="P-loop containing nucleotide triphosphate hydrolases"/>
    <property type="match status" value="2"/>
</dbReference>
<keyword evidence="4 10" id="KW-0812">Transmembrane</keyword>
<dbReference type="Pfam" id="PF00005">
    <property type="entry name" value="ABC_tran"/>
    <property type="match status" value="2"/>
</dbReference>
<dbReference type="PANTHER" id="PTHR24223:SF456">
    <property type="entry name" value="MULTIDRUG RESISTANCE-ASSOCIATED PROTEIN LETHAL(2)03659"/>
    <property type="match status" value="1"/>
</dbReference>
<dbReference type="FunFam" id="1.20.1560.10:FF:000013">
    <property type="entry name" value="ABC transporter C family member 2"/>
    <property type="match status" value="1"/>
</dbReference>
<dbReference type="InterPro" id="IPR036640">
    <property type="entry name" value="ABC1_TM_sf"/>
</dbReference>
<keyword evidence="6" id="KW-0547">Nucleotide-binding</keyword>
<evidence type="ECO:0000256" key="9">
    <source>
        <dbReference type="ARBA" id="ARBA00023136"/>
    </source>
</evidence>
<dbReference type="InterPro" id="IPR027417">
    <property type="entry name" value="P-loop_NTPase"/>
</dbReference>
<dbReference type="OrthoDB" id="6500128at2759"/>
<keyword evidence="5" id="KW-0677">Repeat</keyword>
<dbReference type="Proteomes" id="UP000663852">
    <property type="component" value="Unassembled WGS sequence"/>
</dbReference>
<dbReference type="SMART" id="SM00382">
    <property type="entry name" value="AAA"/>
    <property type="match status" value="2"/>
</dbReference>
<dbReference type="GO" id="GO:0016020">
    <property type="term" value="C:membrane"/>
    <property type="evidence" value="ECO:0007669"/>
    <property type="project" value="UniProtKB-SubCell"/>
</dbReference>
<feature type="domain" description="ABC transmembrane type-1" evidence="12">
    <location>
        <begin position="378"/>
        <end position="656"/>
    </location>
</feature>
<dbReference type="SUPFAM" id="SSF52540">
    <property type="entry name" value="P-loop containing nucleoside triphosphate hydrolases"/>
    <property type="match status" value="2"/>
</dbReference>
<evidence type="ECO:0000256" key="2">
    <source>
        <dbReference type="ARBA" id="ARBA00009726"/>
    </source>
</evidence>
<evidence type="ECO:0000256" key="1">
    <source>
        <dbReference type="ARBA" id="ARBA00004141"/>
    </source>
</evidence>
<accession>A0A815MJG1</accession>
<dbReference type="GO" id="GO:0005524">
    <property type="term" value="F:ATP binding"/>
    <property type="evidence" value="ECO:0007669"/>
    <property type="project" value="UniProtKB-KW"/>
</dbReference>
<comment type="similarity">
    <text evidence="2">Belongs to the ABC transporter superfamily. ABCC family. Conjugate transporter (TC 3.A.1.208) subfamily.</text>
</comment>
<keyword evidence="3" id="KW-0813">Transport</keyword>
<keyword evidence="7" id="KW-0067">ATP-binding</keyword>
<dbReference type="AlphaFoldDB" id="A0A815MJG1"/>
<organism evidence="13 14">
    <name type="scientific">Adineta ricciae</name>
    <name type="common">Rotifer</name>
    <dbReference type="NCBI Taxonomy" id="249248"/>
    <lineage>
        <taxon>Eukaryota</taxon>
        <taxon>Metazoa</taxon>
        <taxon>Spiralia</taxon>
        <taxon>Gnathifera</taxon>
        <taxon>Rotifera</taxon>
        <taxon>Eurotatoria</taxon>
        <taxon>Bdelloidea</taxon>
        <taxon>Adinetida</taxon>
        <taxon>Adinetidae</taxon>
        <taxon>Adineta</taxon>
    </lineage>
</organism>
<dbReference type="InterPro" id="IPR044726">
    <property type="entry name" value="ABCC_6TM_D2"/>
</dbReference>
<keyword evidence="8 10" id="KW-1133">Transmembrane helix</keyword>
<dbReference type="InterPro" id="IPR017871">
    <property type="entry name" value="ABC_transporter-like_CS"/>
</dbReference>
<evidence type="ECO:0000256" key="5">
    <source>
        <dbReference type="ARBA" id="ARBA00022737"/>
    </source>
</evidence>
<dbReference type="PROSITE" id="PS50929">
    <property type="entry name" value="ABC_TM1F"/>
    <property type="match status" value="1"/>
</dbReference>
<name>A0A815MJG1_ADIRI</name>
<proteinExistence type="inferred from homology"/>
<evidence type="ECO:0000256" key="7">
    <source>
        <dbReference type="ARBA" id="ARBA00022840"/>
    </source>
</evidence>
<dbReference type="CDD" id="cd03250">
    <property type="entry name" value="ABCC_MRP_domain1"/>
    <property type="match status" value="1"/>
</dbReference>
<evidence type="ECO:0000313" key="14">
    <source>
        <dbReference type="Proteomes" id="UP000663852"/>
    </source>
</evidence>
<evidence type="ECO:0000256" key="3">
    <source>
        <dbReference type="ARBA" id="ARBA00022448"/>
    </source>
</evidence>
<dbReference type="EMBL" id="CAJNOJ010000366">
    <property type="protein sequence ID" value="CAF1419141.1"/>
    <property type="molecule type" value="Genomic_DNA"/>
</dbReference>
<gene>
    <name evidence="13" type="ORF">EDS130_LOCUS37329</name>
</gene>
<dbReference type="FunFam" id="3.40.50.300:FF:000163">
    <property type="entry name" value="Multidrug resistance-associated protein member 4"/>
    <property type="match status" value="1"/>
</dbReference>
<dbReference type="FunFam" id="3.40.50.300:FF:000997">
    <property type="entry name" value="Multidrug resistance-associated protein 1"/>
    <property type="match status" value="1"/>
</dbReference>
<evidence type="ECO:0000256" key="6">
    <source>
        <dbReference type="ARBA" id="ARBA00022741"/>
    </source>
</evidence>
<evidence type="ECO:0000256" key="8">
    <source>
        <dbReference type="ARBA" id="ARBA00022989"/>
    </source>
</evidence>
<evidence type="ECO:0000259" key="12">
    <source>
        <dbReference type="PROSITE" id="PS50929"/>
    </source>
</evidence>
<feature type="transmembrane region" description="Helical" evidence="10">
    <location>
        <begin position="599"/>
        <end position="617"/>
    </location>
</feature>
<comment type="caution">
    <text evidence="13">The sequence shown here is derived from an EMBL/GenBank/DDBJ whole genome shotgun (WGS) entry which is preliminary data.</text>
</comment>